<organism evidence="2">
    <name type="scientific">Myoviridae sp. ctqYq4</name>
    <dbReference type="NCBI Taxonomy" id="2826702"/>
    <lineage>
        <taxon>Viruses</taxon>
        <taxon>Duplodnaviria</taxon>
        <taxon>Heunggongvirae</taxon>
        <taxon>Uroviricota</taxon>
        <taxon>Caudoviricetes</taxon>
    </lineage>
</organism>
<dbReference type="EMBL" id="BK014752">
    <property type="protein sequence ID" value="DAD74118.1"/>
    <property type="molecule type" value="Genomic_DNA"/>
</dbReference>
<proteinExistence type="predicted"/>
<reference evidence="2" key="1">
    <citation type="journal article" date="2021" name="Proc. Natl. Acad. Sci. U.S.A.">
        <title>A Catalog of Tens of Thousands of Viruses from Human Metagenomes Reveals Hidden Associations with Chronic Diseases.</title>
        <authorList>
            <person name="Tisza M.J."/>
            <person name="Buck C.B."/>
        </authorList>
    </citation>
    <scope>NUCLEOTIDE SEQUENCE</scope>
    <source>
        <strain evidence="2">CtqYq4</strain>
    </source>
</reference>
<keyword evidence="1" id="KW-1133">Transmembrane helix</keyword>
<keyword evidence="1" id="KW-0812">Transmembrane</keyword>
<sequence length="66" mass="7947">MMVISFSLPFLCSKSILFHLCFCSIRPTCFRFYHFMGKLEGFMLCRVAWVFPMSLFVFMAWKFVRL</sequence>
<feature type="transmembrane region" description="Helical" evidence="1">
    <location>
        <begin position="47"/>
        <end position="64"/>
    </location>
</feature>
<accession>A0A8S5LVS3</accession>
<keyword evidence="1" id="KW-0472">Membrane</keyword>
<evidence type="ECO:0000313" key="2">
    <source>
        <dbReference type="EMBL" id="DAD74118.1"/>
    </source>
</evidence>
<name>A0A8S5LVS3_9CAUD</name>
<evidence type="ECO:0000256" key="1">
    <source>
        <dbReference type="SAM" id="Phobius"/>
    </source>
</evidence>
<protein>
    <submittedName>
        <fullName evidence="2">Uncharacterized protein</fullName>
    </submittedName>
</protein>